<accession>A0A835R9C1</accession>
<evidence type="ECO:0000313" key="3">
    <source>
        <dbReference type="Proteomes" id="UP000636800"/>
    </source>
</evidence>
<feature type="region of interest" description="Disordered" evidence="1">
    <location>
        <begin position="44"/>
        <end position="82"/>
    </location>
</feature>
<dbReference type="OrthoDB" id="1931521at2759"/>
<organism evidence="2 3">
    <name type="scientific">Vanilla planifolia</name>
    <name type="common">Vanilla</name>
    <dbReference type="NCBI Taxonomy" id="51239"/>
    <lineage>
        <taxon>Eukaryota</taxon>
        <taxon>Viridiplantae</taxon>
        <taxon>Streptophyta</taxon>
        <taxon>Embryophyta</taxon>
        <taxon>Tracheophyta</taxon>
        <taxon>Spermatophyta</taxon>
        <taxon>Magnoliopsida</taxon>
        <taxon>Liliopsida</taxon>
        <taxon>Asparagales</taxon>
        <taxon>Orchidaceae</taxon>
        <taxon>Vanilloideae</taxon>
        <taxon>Vanilleae</taxon>
        <taxon>Vanilla</taxon>
    </lineage>
</organism>
<dbReference type="EMBL" id="JADCNL010000004">
    <property type="protein sequence ID" value="KAG0485011.1"/>
    <property type="molecule type" value="Genomic_DNA"/>
</dbReference>
<gene>
    <name evidence="2" type="ORF">HPP92_009090</name>
</gene>
<comment type="caution">
    <text evidence="2">The sequence shown here is derived from an EMBL/GenBank/DDBJ whole genome shotgun (WGS) entry which is preliminary data.</text>
</comment>
<protein>
    <submittedName>
        <fullName evidence="2">Uncharacterized protein</fullName>
    </submittedName>
</protein>
<evidence type="ECO:0000256" key="1">
    <source>
        <dbReference type="SAM" id="MobiDB-lite"/>
    </source>
</evidence>
<dbReference type="AlphaFoldDB" id="A0A835R9C1"/>
<reference evidence="2 3" key="1">
    <citation type="journal article" date="2020" name="Nat. Food">
        <title>A phased Vanilla planifolia genome enables genetic improvement of flavour and production.</title>
        <authorList>
            <person name="Hasing T."/>
            <person name="Tang H."/>
            <person name="Brym M."/>
            <person name="Khazi F."/>
            <person name="Huang T."/>
            <person name="Chambers A.H."/>
        </authorList>
    </citation>
    <scope>NUCLEOTIDE SEQUENCE [LARGE SCALE GENOMIC DNA]</scope>
    <source>
        <tissue evidence="2">Leaf</tissue>
    </source>
</reference>
<proteinExistence type="predicted"/>
<name>A0A835R9C1_VANPL</name>
<feature type="compositionally biased region" description="Low complexity" evidence="1">
    <location>
        <begin position="65"/>
        <end position="82"/>
    </location>
</feature>
<sequence length="142" mass="15082">MEAEEYCHGSCYRASTPQFGVEKQGKAGGDQFVVEDLLDLSKQDEDDTGMEASEGGGFDAPNGITSTESSTVTTVDSCSNSVNGGPESYFSSELGCRSLGDAGLSGELCEPYEELAELEWLSISWRNPFQAKISSSLISSPV</sequence>
<keyword evidence="3" id="KW-1185">Reference proteome</keyword>
<dbReference type="Proteomes" id="UP000636800">
    <property type="component" value="Unassembled WGS sequence"/>
</dbReference>
<evidence type="ECO:0000313" key="2">
    <source>
        <dbReference type="EMBL" id="KAG0485011.1"/>
    </source>
</evidence>